<protein>
    <recommendedName>
        <fullName evidence="3">DUF2304 family protein</fullName>
    </recommendedName>
</protein>
<evidence type="ECO:0000313" key="2">
    <source>
        <dbReference type="Proteomes" id="UP000280197"/>
    </source>
</evidence>
<dbReference type="RefSeq" id="WP_126272014.1">
    <property type="nucleotide sequence ID" value="NZ_CP034463.1"/>
</dbReference>
<dbReference type="EMBL" id="CP034463">
    <property type="protein sequence ID" value="AZP17823.1"/>
    <property type="molecule type" value="Genomic_DNA"/>
</dbReference>
<organism evidence="1 2">
    <name type="scientific">Streptomyces aquilus</name>
    <dbReference type="NCBI Taxonomy" id="2548456"/>
    <lineage>
        <taxon>Bacteria</taxon>
        <taxon>Bacillati</taxon>
        <taxon>Actinomycetota</taxon>
        <taxon>Actinomycetes</taxon>
        <taxon>Kitasatosporales</taxon>
        <taxon>Streptomycetaceae</taxon>
        <taxon>Streptomyces</taxon>
    </lineage>
</organism>
<dbReference type="Proteomes" id="UP000280197">
    <property type="component" value="Chromosome"/>
</dbReference>
<sequence length="64" mass="6685">MSITVSLVVVLAVMVWLLIRKGGLKAGHAIAAILLGFYLHGSSLAPSISRVVQSAVETISGIRI</sequence>
<accession>A0A3S9I0D4</accession>
<name>A0A3S9I0D4_9ACTN</name>
<reference evidence="1 2" key="1">
    <citation type="submission" date="2018-12" db="EMBL/GenBank/DDBJ databases">
        <authorList>
            <person name="Li K."/>
        </authorList>
    </citation>
    <scope>NUCLEOTIDE SEQUENCE [LARGE SCALE GENOMIC DNA]</scope>
    <source>
        <strain evidence="2">CR22</strain>
    </source>
</reference>
<evidence type="ECO:0000313" key="1">
    <source>
        <dbReference type="EMBL" id="AZP17823.1"/>
    </source>
</evidence>
<dbReference type="KEGG" id="saqu:EJC51_17985"/>
<keyword evidence="2" id="KW-1185">Reference proteome</keyword>
<proteinExistence type="predicted"/>
<gene>
    <name evidence="1" type="ORF">EJC51_17985</name>
</gene>
<dbReference type="AlphaFoldDB" id="A0A3S9I0D4"/>
<evidence type="ECO:0008006" key="3">
    <source>
        <dbReference type="Google" id="ProtNLM"/>
    </source>
</evidence>